<reference evidence="1 2" key="1">
    <citation type="submission" date="2019-11" db="EMBL/GenBank/DDBJ databases">
        <authorList>
            <person name="Jiang L.-Q."/>
        </authorList>
    </citation>
    <scope>NUCLEOTIDE SEQUENCE [LARGE SCALE GENOMIC DNA]</scope>
    <source>
        <strain evidence="1 2">YIM 132087</strain>
    </source>
</reference>
<evidence type="ECO:0008006" key="3">
    <source>
        <dbReference type="Google" id="ProtNLM"/>
    </source>
</evidence>
<dbReference type="AlphaFoldDB" id="A0A7K1FR79"/>
<dbReference type="RefSeq" id="WP_154769766.1">
    <property type="nucleotide sequence ID" value="NZ_WLYK01000007.1"/>
</dbReference>
<keyword evidence="2" id="KW-1185">Reference proteome</keyword>
<proteinExistence type="predicted"/>
<organism evidence="1 2">
    <name type="scientific">Nakamurella alba</name>
    <dbReference type="NCBI Taxonomy" id="2665158"/>
    <lineage>
        <taxon>Bacteria</taxon>
        <taxon>Bacillati</taxon>
        <taxon>Actinomycetota</taxon>
        <taxon>Actinomycetes</taxon>
        <taxon>Nakamurellales</taxon>
        <taxon>Nakamurellaceae</taxon>
        <taxon>Nakamurella</taxon>
    </lineage>
</organism>
<dbReference type="SUPFAM" id="SSF52317">
    <property type="entry name" value="Class I glutamine amidotransferase-like"/>
    <property type="match status" value="1"/>
</dbReference>
<evidence type="ECO:0000313" key="1">
    <source>
        <dbReference type="EMBL" id="MTD15743.1"/>
    </source>
</evidence>
<comment type="caution">
    <text evidence="1">The sequence shown here is derived from an EMBL/GenBank/DDBJ whole genome shotgun (WGS) entry which is preliminary data.</text>
</comment>
<name>A0A7K1FR79_9ACTN</name>
<dbReference type="EMBL" id="WLYK01000007">
    <property type="protein sequence ID" value="MTD15743.1"/>
    <property type="molecule type" value="Genomic_DNA"/>
</dbReference>
<dbReference type="Proteomes" id="UP000460221">
    <property type="component" value="Unassembled WGS sequence"/>
</dbReference>
<accession>A0A7K1FR79</accession>
<dbReference type="InterPro" id="IPR029062">
    <property type="entry name" value="Class_I_gatase-like"/>
</dbReference>
<evidence type="ECO:0000313" key="2">
    <source>
        <dbReference type="Proteomes" id="UP000460221"/>
    </source>
</evidence>
<protein>
    <recommendedName>
        <fullName evidence="3">Peptidase S51</fullName>
    </recommendedName>
</protein>
<gene>
    <name evidence="1" type="ORF">GIS00_17555</name>
</gene>
<dbReference type="Gene3D" id="3.40.50.880">
    <property type="match status" value="1"/>
</dbReference>
<sequence length="248" mass="25066">MSGHLIGGGWDPQWRDAVWGPFVADARDAAGGAVPRIACAVFDEGDGSEQFRRWADVLTATADCTPVPVLFTDVVPEEALRTVEAADALLVCGGLTPAYAAALAPVADRLRVFLGTHPYAGFSAGAAIAAGRAVVGGWVLDGRPVCPEDAGEDLDELSVVDGLGLLGPAVDVHAAQWGTLGRLVAAAAAGLVGSGVAIDENTALRPDGTVVGAGRVTLVRSDESGEVSGLVSVAAFMAGQIMPGIDRG</sequence>